<sequence length="146" mass="16329">MVRTGNTERSYLNMAFSAENDARFLLQRLYDDSTDKGDVIDAGRSVDHYLVMRTVVQNTGSKADGTITETLGINRAEISVRFAVFPTPDELFKKVWKLIPDFIKDKIRQWAKEDKDGDKEGFIGEAIAEFVKAALGLLPIPVPGSF</sequence>
<protein>
    <submittedName>
        <fullName evidence="1">Uncharacterized protein</fullName>
    </submittedName>
</protein>
<organism evidence="1 2">
    <name type="scientific">Xylaria bambusicola</name>
    <dbReference type="NCBI Taxonomy" id="326684"/>
    <lineage>
        <taxon>Eukaryota</taxon>
        <taxon>Fungi</taxon>
        <taxon>Dikarya</taxon>
        <taxon>Ascomycota</taxon>
        <taxon>Pezizomycotina</taxon>
        <taxon>Sordariomycetes</taxon>
        <taxon>Xylariomycetidae</taxon>
        <taxon>Xylariales</taxon>
        <taxon>Xylariaceae</taxon>
        <taxon>Xylaria</taxon>
    </lineage>
</organism>
<comment type="caution">
    <text evidence="1">The sequence shown here is derived from an EMBL/GenBank/DDBJ whole genome shotgun (WGS) entry which is preliminary data.</text>
</comment>
<proteinExistence type="predicted"/>
<dbReference type="Proteomes" id="UP001305414">
    <property type="component" value="Unassembled WGS sequence"/>
</dbReference>
<dbReference type="EMBL" id="JAWHQM010000003">
    <property type="protein sequence ID" value="KAK5625922.1"/>
    <property type="molecule type" value="Genomic_DNA"/>
</dbReference>
<keyword evidence="2" id="KW-1185">Reference proteome</keyword>
<reference evidence="1 2" key="1">
    <citation type="submission" date="2023-10" db="EMBL/GenBank/DDBJ databases">
        <title>Draft genome sequence of Xylaria bambusicola isolate GMP-LS, the root and basal stem rot pathogen of sugarcane in Indonesia.</title>
        <authorList>
            <person name="Selvaraj P."/>
            <person name="Muralishankar V."/>
            <person name="Muruganantham S."/>
            <person name="Sp S."/>
            <person name="Haryani S."/>
            <person name="Lau K.J.X."/>
            <person name="Naqvi N.I."/>
        </authorList>
    </citation>
    <scope>NUCLEOTIDE SEQUENCE [LARGE SCALE GENOMIC DNA]</scope>
    <source>
        <strain evidence="1">GMP-LS</strain>
    </source>
</reference>
<evidence type="ECO:0000313" key="1">
    <source>
        <dbReference type="EMBL" id="KAK5625922.1"/>
    </source>
</evidence>
<evidence type="ECO:0000313" key="2">
    <source>
        <dbReference type="Proteomes" id="UP001305414"/>
    </source>
</evidence>
<gene>
    <name evidence="1" type="ORF">RRF57_001638</name>
</gene>
<name>A0AAN7Z0Z7_9PEZI</name>
<accession>A0AAN7Z0Z7</accession>
<dbReference type="AlphaFoldDB" id="A0AAN7Z0Z7"/>